<evidence type="ECO:0000313" key="4">
    <source>
        <dbReference type="EMBL" id="MEM5534778.1"/>
    </source>
</evidence>
<dbReference type="PANTHER" id="PTHR43300">
    <property type="entry name" value="ACETYLTRANSFERASE"/>
    <property type="match status" value="1"/>
</dbReference>
<keyword evidence="3" id="KW-0677">Repeat</keyword>
<reference evidence="4 5" key="1">
    <citation type="submission" date="2024-03" db="EMBL/GenBank/DDBJ databases">
        <title>Community enrichment and isolation of bacterial strains for fucoidan degradation.</title>
        <authorList>
            <person name="Sichert A."/>
        </authorList>
    </citation>
    <scope>NUCLEOTIDE SEQUENCE [LARGE SCALE GENOMIC DNA]</scope>
    <source>
        <strain evidence="4 5">AS76</strain>
    </source>
</reference>
<keyword evidence="4" id="KW-0012">Acyltransferase</keyword>
<organism evidence="4 5">
    <name type="scientific">Neptuniibacter pectenicola</name>
    <dbReference type="NCBI Taxonomy" id="1806669"/>
    <lineage>
        <taxon>Bacteria</taxon>
        <taxon>Pseudomonadati</taxon>
        <taxon>Pseudomonadota</taxon>
        <taxon>Gammaproteobacteria</taxon>
        <taxon>Oceanospirillales</taxon>
        <taxon>Oceanospirillaceae</taxon>
        <taxon>Neptuniibacter</taxon>
    </lineage>
</organism>
<evidence type="ECO:0000256" key="1">
    <source>
        <dbReference type="ARBA" id="ARBA00007274"/>
    </source>
</evidence>
<evidence type="ECO:0000256" key="3">
    <source>
        <dbReference type="ARBA" id="ARBA00022737"/>
    </source>
</evidence>
<dbReference type="InterPro" id="IPR011004">
    <property type="entry name" value="Trimer_LpxA-like_sf"/>
</dbReference>
<dbReference type="Proteomes" id="UP001449225">
    <property type="component" value="Unassembled WGS sequence"/>
</dbReference>
<dbReference type="EMBL" id="JBBMRA010000001">
    <property type="protein sequence ID" value="MEM5534778.1"/>
    <property type="molecule type" value="Genomic_DNA"/>
</dbReference>
<dbReference type="Gene3D" id="2.160.10.10">
    <property type="entry name" value="Hexapeptide repeat proteins"/>
    <property type="match status" value="1"/>
</dbReference>
<dbReference type="InterPro" id="IPR050179">
    <property type="entry name" value="Trans_hexapeptide_repeat"/>
</dbReference>
<dbReference type="PROSITE" id="PS00101">
    <property type="entry name" value="HEXAPEP_TRANSFERASES"/>
    <property type="match status" value="1"/>
</dbReference>
<comment type="caution">
    <text evidence="4">The sequence shown here is derived from an EMBL/GenBank/DDBJ whole genome shotgun (WGS) entry which is preliminary data.</text>
</comment>
<sequence>MIKKIIKYFSYKYKYAQAVIYFGATASRSVLERGAVLFSRAQVIDCEVGAYSYIQSRSVIVNTRIGPYCSIASDVTIGLATHPIDFISTNPIFYDNTQPLPESFIATPKYENHIAPTVIGADVWIGQRVLIKAGLNIGVGAIIGAGAIVTKDVEPYSVVAGVPATFLKWRFTPKLCSLLHESKWWNTDTTVLRKLSKYFDDPEVFVAKLQEVKLKDV</sequence>
<comment type="similarity">
    <text evidence="1">Belongs to the transferase hexapeptide repeat family.</text>
</comment>
<name>A0ABU9TM49_9GAMM</name>
<gene>
    <name evidence="4" type="ORF">WNY58_00100</name>
</gene>
<dbReference type="SUPFAM" id="SSF51161">
    <property type="entry name" value="Trimeric LpxA-like enzymes"/>
    <property type="match status" value="1"/>
</dbReference>
<evidence type="ECO:0000313" key="5">
    <source>
        <dbReference type="Proteomes" id="UP001449225"/>
    </source>
</evidence>
<evidence type="ECO:0000256" key="2">
    <source>
        <dbReference type="ARBA" id="ARBA00022679"/>
    </source>
</evidence>
<dbReference type="EC" id="2.3.1.-" evidence="4"/>
<accession>A0ABU9TM49</accession>
<dbReference type="RefSeq" id="WP_342853337.1">
    <property type="nucleotide sequence ID" value="NZ_JBBMRA010000001.1"/>
</dbReference>
<dbReference type="GO" id="GO:0016746">
    <property type="term" value="F:acyltransferase activity"/>
    <property type="evidence" value="ECO:0007669"/>
    <property type="project" value="UniProtKB-KW"/>
</dbReference>
<dbReference type="CDD" id="cd03349">
    <property type="entry name" value="LbH_XAT"/>
    <property type="match status" value="1"/>
</dbReference>
<keyword evidence="5" id="KW-1185">Reference proteome</keyword>
<dbReference type="InterPro" id="IPR018357">
    <property type="entry name" value="Hexapep_transf_CS"/>
</dbReference>
<dbReference type="PANTHER" id="PTHR43300:SF11">
    <property type="entry name" value="ACETYLTRANSFERASE RV3034C-RELATED"/>
    <property type="match status" value="1"/>
</dbReference>
<keyword evidence="2 4" id="KW-0808">Transferase</keyword>
<protein>
    <submittedName>
        <fullName evidence="4">CatB-related O-acetyltransferase</fullName>
        <ecNumber evidence="4">2.3.1.-</ecNumber>
    </submittedName>
</protein>
<proteinExistence type="inferred from homology"/>